<protein>
    <submittedName>
        <fullName evidence="1">Uncharacterized protein</fullName>
    </submittedName>
</protein>
<keyword evidence="2" id="KW-1185">Reference proteome</keyword>
<dbReference type="InterPro" id="IPR052560">
    <property type="entry name" value="RdDP_mobile_element"/>
</dbReference>
<accession>A0ABD0NG37</accession>
<dbReference type="PANTHER" id="PTHR36688:SF2">
    <property type="entry name" value="ENDONUCLEASE_EXONUCLEASE_PHOSPHATASE DOMAIN-CONTAINING PROTEIN"/>
    <property type="match status" value="1"/>
</dbReference>
<reference evidence="1 2" key="1">
    <citation type="submission" date="2024-05" db="EMBL/GenBank/DDBJ databases">
        <title>Genome sequencing and assembly of Indian major carp, Cirrhinus mrigala (Hamilton, 1822).</title>
        <authorList>
            <person name="Mohindra V."/>
            <person name="Chowdhury L.M."/>
            <person name="Lal K."/>
            <person name="Jena J.K."/>
        </authorList>
    </citation>
    <scope>NUCLEOTIDE SEQUENCE [LARGE SCALE GENOMIC DNA]</scope>
    <source>
        <strain evidence="1">CM1030</strain>
        <tissue evidence="1">Blood</tissue>
    </source>
</reference>
<name>A0ABD0NG37_CIRMR</name>
<organism evidence="1 2">
    <name type="scientific">Cirrhinus mrigala</name>
    <name type="common">Mrigala</name>
    <dbReference type="NCBI Taxonomy" id="683832"/>
    <lineage>
        <taxon>Eukaryota</taxon>
        <taxon>Metazoa</taxon>
        <taxon>Chordata</taxon>
        <taxon>Craniata</taxon>
        <taxon>Vertebrata</taxon>
        <taxon>Euteleostomi</taxon>
        <taxon>Actinopterygii</taxon>
        <taxon>Neopterygii</taxon>
        <taxon>Teleostei</taxon>
        <taxon>Ostariophysi</taxon>
        <taxon>Cypriniformes</taxon>
        <taxon>Cyprinidae</taxon>
        <taxon>Labeoninae</taxon>
        <taxon>Labeonini</taxon>
        <taxon>Cirrhinus</taxon>
    </lineage>
</organism>
<dbReference type="PANTHER" id="PTHR36688">
    <property type="entry name" value="ENDO/EXONUCLEASE/PHOSPHATASE DOMAIN-CONTAINING PROTEIN"/>
    <property type="match status" value="1"/>
</dbReference>
<evidence type="ECO:0000313" key="2">
    <source>
        <dbReference type="Proteomes" id="UP001529510"/>
    </source>
</evidence>
<sequence length="195" mass="22525">MTHVSDLFNIYINDLPATQSCKCIYTNDIYRGTQLWTFDEIENVLNKDMVLMVDFLSRWRLQPSETRYLVSSTSSMQDKRELNIYLKGQRIKHDPNPMSLGITLDRSLTYYDHLKKTAAKVSYRHNLLSKWTSTSWGARAQTLKTTALALYYSTAESSHTKLVDVQLNTSMRLYHGNIPPPHLCQQEATAKLLTK</sequence>
<dbReference type="Proteomes" id="UP001529510">
    <property type="component" value="Unassembled WGS sequence"/>
</dbReference>
<dbReference type="AlphaFoldDB" id="A0ABD0NG37"/>
<feature type="non-terminal residue" evidence="1">
    <location>
        <position position="195"/>
    </location>
</feature>
<comment type="caution">
    <text evidence="1">The sequence shown here is derived from an EMBL/GenBank/DDBJ whole genome shotgun (WGS) entry which is preliminary data.</text>
</comment>
<dbReference type="EMBL" id="JAMKFB020000022">
    <property type="protein sequence ID" value="KAL0160970.1"/>
    <property type="molecule type" value="Genomic_DNA"/>
</dbReference>
<proteinExistence type="predicted"/>
<evidence type="ECO:0000313" key="1">
    <source>
        <dbReference type="EMBL" id="KAL0160970.1"/>
    </source>
</evidence>
<gene>
    <name evidence="1" type="ORF">M9458_044695</name>
</gene>